<comment type="caution">
    <text evidence="1">The sequence shown here is derived from an EMBL/GenBank/DDBJ whole genome shotgun (WGS) entry which is preliminary data.</text>
</comment>
<protein>
    <submittedName>
        <fullName evidence="1">Uncharacterized protein</fullName>
    </submittedName>
</protein>
<name>A0A507DMM8_9FUNG</name>
<sequence length="122" mass="13928">MIWITHTNSLFVLSGKLSLHHGMKLSLHIIRTFSYNDLLHGAAPLSMHTRFMIIHGLLREIDPEELAKGSDPEYVDRIPEFEDDGMGFISEAKDPYEPLFTAIQKLRGVLEIETDKLHLSKT</sequence>
<evidence type="ECO:0000313" key="1">
    <source>
        <dbReference type="EMBL" id="TPX52447.1"/>
    </source>
</evidence>
<proteinExistence type="predicted"/>
<gene>
    <name evidence="1" type="ORF">SeMB42_g01433</name>
</gene>
<dbReference type="EMBL" id="QEAN01000036">
    <property type="protein sequence ID" value="TPX52447.1"/>
    <property type="molecule type" value="Genomic_DNA"/>
</dbReference>
<dbReference type="VEuPathDB" id="FungiDB:SeMB42_g01433"/>
<dbReference type="AlphaFoldDB" id="A0A507DMM8"/>
<evidence type="ECO:0000313" key="2">
    <source>
        <dbReference type="Proteomes" id="UP000317494"/>
    </source>
</evidence>
<accession>A0A507DMM8</accession>
<organism evidence="1 2">
    <name type="scientific">Synchytrium endobioticum</name>
    <dbReference type="NCBI Taxonomy" id="286115"/>
    <lineage>
        <taxon>Eukaryota</taxon>
        <taxon>Fungi</taxon>
        <taxon>Fungi incertae sedis</taxon>
        <taxon>Chytridiomycota</taxon>
        <taxon>Chytridiomycota incertae sedis</taxon>
        <taxon>Chytridiomycetes</taxon>
        <taxon>Synchytriales</taxon>
        <taxon>Synchytriaceae</taxon>
        <taxon>Synchytrium</taxon>
    </lineage>
</organism>
<dbReference type="Proteomes" id="UP000317494">
    <property type="component" value="Unassembled WGS sequence"/>
</dbReference>
<keyword evidence="2" id="KW-1185">Reference proteome</keyword>
<reference evidence="1 2" key="1">
    <citation type="journal article" date="2019" name="Sci. Rep.">
        <title>Comparative genomics of chytrid fungi reveal insights into the obligate biotrophic and pathogenic lifestyle of Synchytrium endobioticum.</title>
        <authorList>
            <person name="van de Vossenberg B.T.L.H."/>
            <person name="Warris S."/>
            <person name="Nguyen H.D.T."/>
            <person name="van Gent-Pelzer M.P.E."/>
            <person name="Joly D.L."/>
            <person name="van de Geest H.C."/>
            <person name="Bonants P.J.M."/>
            <person name="Smith D.S."/>
            <person name="Levesque C.A."/>
            <person name="van der Lee T.A.J."/>
        </authorList>
    </citation>
    <scope>NUCLEOTIDE SEQUENCE [LARGE SCALE GENOMIC DNA]</scope>
    <source>
        <strain evidence="1 2">MB42</strain>
    </source>
</reference>